<dbReference type="InterPro" id="IPR049249">
    <property type="entry name" value="DUF6882"/>
</dbReference>
<proteinExistence type="predicted"/>
<dbReference type="EMBL" id="MK500393">
    <property type="protein sequence ID" value="QBK88623.1"/>
    <property type="molecule type" value="Genomic_DNA"/>
</dbReference>
<accession>A0A481YZE0</accession>
<gene>
    <name evidence="1" type="ORF">LCMiAC01_03010</name>
</gene>
<evidence type="ECO:0000313" key="1">
    <source>
        <dbReference type="EMBL" id="QBK88623.1"/>
    </source>
</evidence>
<reference evidence="1" key="1">
    <citation type="journal article" date="2019" name="MBio">
        <title>Virus Genomes from Deep Sea Sediments Expand the Ocean Megavirome and Support Independent Origins of Viral Gigantism.</title>
        <authorList>
            <person name="Backstrom D."/>
            <person name="Yutin N."/>
            <person name="Jorgensen S.L."/>
            <person name="Dharamshi J."/>
            <person name="Homa F."/>
            <person name="Zaremba-Niedwiedzka K."/>
            <person name="Spang A."/>
            <person name="Wolf Y.I."/>
            <person name="Koonin E.V."/>
            <person name="Ettema T.J."/>
        </authorList>
    </citation>
    <scope>NUCLEOTIDE SEQUENCE</scope>
</reference>
<name>A0A481YZE0_9VIRU</name>
<sequence length="183" mass="22027">MDIVTTALDYYDKHNETFETFISKIKYFKYIRKFGDMERNVIELYDKDKKKILKSKIEHVGSYYSIYKLWTWAWAVPVLEKNTSYISKKLFDYGLSMSSDENLYLRTELITSRFRITNPLQLDTHIAISAYLGKHPYILKILWYPDIPVSEDGYIRYTTEDKMLSPDKTYEIFYLYILDYKSK</sequence>
<organism evidence="1">
    <name type="scientific">Mimivirus LCMiAC01</name>
    <dbReference type="NCBI Taxonomy" id="2506608"/>
    <lineage>
        <taxon>Viruses</taxon>
        <taxon>Varidnaviria</taxon>
        <taxon>Bamfordvirae</taxon>
        <taxon>Nucleocytoviricota</taxon>
        <taxon>Megaviricetes</taxon>
        <taxon>Imitervirales</taxon>
        <taxon>Mimiviridae</taxon>
        <taxon>Klosneuvirinae</taxon>
    </lineage>
</organism>
<protein>
    <submittedName>
        <fullName evidence="1">Uncharacterized protein</fullName>
    </submittedName>
</protein>
<dbReference type="Pfam" id="PF21813">
    <property type="entry name" value="DUF6882"/>
    <property type="match status" value="1"/>
</dbReference>